<evidence type="ECO:0000313" key="1">
    <source>
        <dbReference type="EMBL" id="MVT09693.1"/>
    </source>
</evidence>
<sequence length="194" mass="23066">MIKGIDRQEFEDQLKLTQEYCIQQLQHTYKNYAAIFRSINPLDDKGYTFKFKFKMLDIVPPVYATLVEWGTLPGDNEQYFDRLFEIQRTFKIKKRKLLDTGKKYKGRILACSLDETLVDGAAALASNGLLDDYNYPPIDTWFYMIRQPNKRILFSWIPDYFTFHVNKGIEVNPEECINWADVWYPDEPLFRPTY</sequence>
<dbReference type="AlphaFoldDB" id="A0A7K1U5Q1"/>
<name>A0A7K1U5Q1_9BACT</name>
<proteinExistence type="predicted"/>
<comment type="caution">
    <text evidence="1">The sequence shown here is derived from an EMBL/GenBank/DDBJ whole genome shotgun (WGS) entry which is preliminary data.</text>
</comment>
<dbReference type="EMBL" id="WRXN01000006">
    <property type="protein sequence ID" value="MVT09693.1"/>
    <property type="molecule type" value="Genomic_DNA"/>
</dbReference>
<evidence type="ECO:0000313" key="2">
    <source>
        <dbReference type="Proteomes" id="UP000461730"/>
    </source>
</evidence>
<reference evidence="1 2" key="1">
    <citation type="submission" date="2019-12" db="EMBL/GenBank/DDBJ databases">
        <title>Chitinophaga sp. strain ysch24 (GDMCC 1.1355), whole genome shotgun sequence.</title>
        <authorList>
            <person name="Zhang X."/>
        </authorList>
    </citation>
    <scope>NUCLEOTIDE SEQUENCE [LARGE SCALE GENOMIC DNA]</scope>
    <source>
        <strain evidence="2">ysch24</strain>
    </source>
</reference>
<organism evidence="1 2">
    <name type="scientific">Chitinophaga tropicalis</name>
    <dbReference type="NCBI Taxonomy" id="2683588"/>
    <lineage>
        <taxon>Bacteria</taxon>
        <taxon>Pseudomonadati</taxon>
        <taxon>Bacteroidota</taxon>
        <taxon>Chitinophagia</taxon>
        <taxon>Chitinophagales</taxon>
        <taxon>Chitinophagaceae</taxon>
        <taxon>Chitinophaga</taxon>
    </lineage>
</organism>
<dbReference type="Proteomes" id="UP000461730">
    <property type="component" value="Unassembled WGS sequence"/>
</dbReference>
<gene>
    <name evidence="1" type="ORF">GO493_15595</name>
</gene>
<accession>A0A7K1U5Q1</accession>
<protein>
    <submittedName>
        <fullName evidence="1">Uncharacterized protein</fullName>
    </submittedName>
</protein>
<keyword evidence="2" id="KW-1185">Reference proteome</keyword>
<dbReference type="RefSeq" id="WP_157307135.1">
    <property type="nucleotide sequence ID" value="NZ_WRXN01000006.1"/>
</dbReference>